<evidence type="ECO:0000313" key="3">
    <source>
        <dbReference type="EMBL" id="CBL28373.1"/>
    </source>
</evidence>
<gene>
    <name evidence="3" type="ORF">SY1_12180</name>
</gene>
<proteinExistence type="predicted"/>
<evidence type="ECO:0000256" key="1">
    <source>
        <dbReference type="SAM" id="MobiDB-lite"/>
    </source>
</evidence>
<dbReference type="InterPro" id="IPR030821">
    <property type="entry name" value="Synergist_CTERM"/>
</dbReference>
<accession>A0AB94IX56</accession>
<dbReference type="NCBIfam" id="TIGR04564">
    <property type="entry name" value="Synergist_CTERM"/>
    <property type="match status" value="1"/>
</dbReference>
<dbReference type="RefSeq" id="WP_015556520.1">
    <property type="nucleotide sequence ID" value="NC_021038.1"/>
</dbReference>
<protein>
    <submittedName>
        <fullName evidence="3">The GLUG motif</fullName>
    </submittedName>
</protein>
<dbReference type="AlphaFoldDB" id="A0AB94IX56"/>
<dbReference type="KEGG" id="sbr:SY1_12180"/>
<feature type="region of interest" description="Disordered" evidence="1">
    <location>
        <begin position="689"/>
        <end position="715"/>
    </location>
</feature>
<keyword evidence="4" id="KW-1185">Reference proteome</keyword>
<feature type="signal peptide" evidence="2">
    <location>
        <begin position="1"/>
        <end position="27"/>
    </location>
</feature>
<name>A0AB94IX56_9BACT</name>
<feature type="compositionally biased region" description="Pro residues" evidence="1">
    <location>
        <begin position="697"/>
        <end position="709"/>
    </location>
</feature>
<reference evidence="3 4" key="2">
    <citation type="submission" date="2010-03" db="EMBL/GenBank/DDBJ databases">
        <authorList>
            <person name="Pajon A."/>
        </authorList>
    </citation>
    <scope>NUCLEOTIDE SEQUENCE [LARGE SCALE GENOMIC DNA]</scope>
    <source>
        <strain evidence="3 4">SGP1</strain>
    </source>
</reference>
<dbReference type="EMBL" id="FP929056">
    <property type="protein sequence ID" value="CBL28373.1"/>
    <property type="molecule type" value="Genomic_DNA"/>
</dbReference>
<organism evidence="3 4">
    <name type="scientific">Fretibacterium fastidiosum</name>
    <dbReference type="NCBI Taxonomy" id="651822"/>
    <lineage>
        <taxon>Bacteria</taxon>
        <taxon>Thermotogati</taxon>
        <taxon>Synergistota</taxon>
        <taxon>Synergistia</taxon>
        <taxon>Synergistales</taxon>
        <taxon>Aminobacteriaceae</taxon>
        <taxon>Fretibacterium</taxon>
    </lineage>
</organism>
<feature type="chain" id="PRO_5044497876" evidence="2">
    <location>
        <begin position="28"/>
        <end position="957"/>
    </location>
</feature>
<dbReference type="Proteomes" id="UP000008957">
    <property type="component" value="Chromosome"/>
</dbReference>
<sequence>MQTMKARAFCTAFLLAFLVLFSPAANAANWIDSADVSWYDEGKSEFTLTSEAQFAGLAKLTLEGKSFKDKTVSLGADLDLGSKEWTAVGAFEGLFDGRNRSITLGTGNTTALFSDLLKGGILRNLHLSGTVNLAPKGASPVMQEGFRWADGTLLGVNRGIVENCSFKGKVRYVGSEGVVRALGGLVGCNPQRLPGNPSSIIRGCRVSGALEMAPEAGSASSGVPLVQVLIGGIAGINLGDIEDSVFEGMLNRTMGGGSIVAGGIAGGLDGCFDILSGGSYRNCFASFDMKSSVPMQEAAMMTAMGTPDTTCLGGIVGRLYDQTEIENCRARAELEYQCGIDNVCAGGILGFGFAKIINGVFEGNVTIAGTPMAPLIPEASLVRAYGGVAGLGAGLICNSFAKGTVTGPDGAVGGIAGYAFGKVENCSAACNVSSEGDNANVGALVGNNQDAQGAVSNCRWVSGLGADKAIGAGDKLDSTDVVAAESALPATSVAMIPWIGLTENKTASVKAEVYPLDAFNGETVSLKISPLDENILKVESDHAGMAVVRGVKKGTSGLKLSCNGLLGDTSYYPASFVTVRLIRLASLSLSPKVIELAQKDQSAEIHMAIAPDAGAVSYLPKWTFSVLEGTSAAADDIELMPTADGLGAAVTLVRPVSGAKYRVLAEAVDGSGLSDDVIVMVKYNPPAPVSPDVSPDVPAPTSPDVPAPTSPDIEPGEPEVGIAPRLPDGVPAGVGASKPAFFGGSEAAALKNAAAALSDTGLEAKDLAFDPDTGIVRLQSRVAREVARKVLPEGATVKRVRTLPVLSATLPQGANVAAVGLELTGRDLMAKKASEVELLKATGPDTGALLKWSGKPEEFGDGRFTVLDGSGRGVDELQPRSRYVLTVFIGDGGKYDLDGEANGKVVDPLALLSLKGGSAPGPQPGPDGKDGGGGGCNAGLGWLLLLAAVVPVALRRQ</sequence>
<evidence type="ECO:0000313" key="4">
    <source>
        <dbReference type="Proteomes" id="UP000008957"/>
    </source>
</evidence>
<keyword evidence="2" id="KW-0732">Signal</keyword>
<evidence type="ECO:0000256" key="2">
    <source>
        <dbReference type="SAM" id="SignalP"/>
    </source>
</evidence>
<dbReference type="Gene3D" id="2.160.20.110">
    <property type="match status" value="2"/>
</dbReference>
<reference evidence="4" key="1">
    <citation type="submission" date="2010-03" db="EMBL/GenBank/DDBJ databases">
        <title>The genome sequence of Synergistetes sp. SGP1.</title>
        <authorList>
            <consortium name="metaHIT consortium -- http://www.metahit.eu/"/>
            <person name="Pajon A."/>
            <person name="Turner K."/>
            <person name="Parkhill J."/>
            <person name="Wade W."/>
            <person name="Vartoukian S."/>
        </authorList>
    </citation>
    <scope>NUCLEOTIDE SEQUENCE [LARGE SCALE GENOMIC DNA]</scope>
    <source>
        <strain evidence="4">SGP1</strain>
    </source>
</reference>